<keyword evidence="2" id="KW-1185">Reference proteome</keyword>
<reference evidence="1" key="1">
    <citation type="journal article" date="2023" name="Mol. Biol. Evol.">
        <title>Third-Generation Sequencing Reveals the Adaptive Role of the Epigenome in Three Deep-Sea Polychaetes.</title>
        <authorList>
            <person name="Perez M."/>
            <person name="Aroh O."/>
            <person name="Sun Y."/>
            <person name="Lan Y."/>
            <person name="Juniper S.K."/>
            <person name="Young C.R."/>
            <person name="Angers B."/>
            <person name="Qian P.Y."/>
        </authorList>
    </citation>
    <scope>NUCLEOTIDE SEQUENCE</scope>
    <source>
        <strain evidence="1">R07B-5</strain>
    </source>
</reference>
<protein>
    <submittedName>
        <fullName evidence="1">Uncharacterized protein</fullName>
    </submittedName>
</protein>
<dbReference type="AlphaFoldDB" id="A0AAD9KN42"/>
<proteinExistence type="predicted"/>
<name>A0AAD9KN42_RIDPI</name>
<sequence>MPTGSIVCVYRVGSYTPINSDKLVNIPFASSTLNAANQRHSSAVQYGQEELTAGRTCEMIISKALRLHVAVNHSSVFVSIVLVRPTRFISSVCQQEGSDGGRNRDELLLRIDELPTDCRRPAGPSLGRLNTGEKINYGGPTRRRKTFVIRHRVVCRVQVERLDKVGRCDPPEVMCSTISKYAIKLICHHPHHCTAVVVSHGSAKASESCFHICLFCAILCQMVPFQ</sequence>
<accession>A0AAD9KN42</accession>
<dbReference type="EMBL" id="JAODUO010000814">
    <property type="protein sequence ID" value="KAK2174275.1"/>
    <property type="molecule type" value="Genomic_DNA"/>
</dbReference>
<organism evidence="1 2">
    <name type="scientific">Ridgeia piscesae</name>
    <name type="common">Tubeworm</name>
    <dbReference type="NCBI Taxonomy" id="27915"/>
    <lineage>
        <taxon>Eukaryota</taxon>
        <taxon>Metazoa</taxon>
        <taxon>Spiralia</taxon>
        <taxon>Lophotrochozoa</taxon>
        <taxon>Annelida</taxon>
        <taxon>Polychaeta</taxon>
        <taxon>Sedentaria</taxon>
        <taxon>Canalipalpata</taxon>
        <taxon>Sabellida</taxon>
        <taxon>Siboglinidae</taxon>
        <taxon>Ridgeia</taxon>
    </lineage>
</organism>
<evidence type="ECO:0000313" key="1">
    <source>
        <dbReference type="EMBL" id="KAK2174275.1"/>
    </source>
</evidence>
<dbReference type="Proteomes" id="UP001209878">
    <property type="component" value="Unassembled WGS sequence"/>
</dbReference>
<gene>
    <name evidence="1" type="ORF">NP493_814g01050</name>
</gene>
<evidence type="ECO:0000313" key="2">
    <source>
        <dbReference type="Proteomes" id="UP001209878"/>
    </source>
</evidence>
<comment type="caution">
    <text evidence="1">The sequence shown here is derived from an EMBL/GenBank/DDBJ whole genome shotgun (WGS) entry which is preliminary data.</text>
</comment>